<reference evidence="1 2" key="1">
    <citation type="submission" date="2021-06" db="EMBL/GenBank/DDBJ databases">
        <title>Caerostris extrusa draft genome.</title>
        <authorList>
            <person name="Kono N."/>
            <person name="Arakawa K."/>
        </authorList>
    </citation>
    <scope>NUCLEOTIDE SEQUENCE [LARGE SCALE GENOMIC DNA]</scope>
</reference>
<evidence type="ECO:0000313" key="1">
    <source>
        <dbReference type="EMBL" id="GIY94592.1"/>
    </source>
</evidence>
<name>A0AAV4XIX6_CAEEX</name>
<protein>
    <submittedName>
        <fullName evidence="1">Uncharacterized protein</fullName>
    </submittedName>
</protein>
<evidence type="ECO:0000313" key="2">
    <source>
        <dbReference type="Proteomes" id="UP001054945"/>
    </source>
</evidence>
<sequence length="83" mass="9150">MAVGGHNRPALRHRPTELQERVSCMRVLPLKDSLWGSLSRQRGRFLAIENPARTDDHGPDCSGPRKSGLIKRASAVKTSFSLA</sequence>
<keyword evidence="2" id="KW-1185">Reference proteome</keyword>
<gene>
    <name evidence="1" type="ORF">CEXT_5511</name>
</gene>
<accession>A0AAV4XIX6</accession>
<dbReference type="Proteomes" id="UP001054945">
    <property type="component" value="Unassembled WGS sequence"/>
</dbReference>
<dbReference type="EMBL" id="BPLR01017803">
    <property type="protein sequence ID" value="GIY94592.1"/>
    <property type="molecule type" value="Genomic_DNA"/>
</dbReference>
<comment type="caution">
    <text evidence="1">The sequence shown here is derived from an EMBL/GenBank/DDBJ whole genome shotgun (WGS) entry which is preliminary data.</text>
</comment>
<dbReference type="AlphaFoldDB" id="A0AAV4XIX6"/>
<proteinExistence type="predicted"/>
<organism evidence="1 2">
    <name type="scientific">Caerostris extrusa</name>
    <name type="common">Bark spider</name>
    <name type="synonym">Caerostris bankana</name>
    <dbReference type="NCBI Taxonomy" id="172846"/>
    <lineage>
        <taxon>Eukaryota</taxon>
        <taxon>Metazoa</taxon>
        <taxon>Ecdysozoa</taxon>
        <taxon>Arthropoda</taxon>
        <taxon>Chelicerata</taxon>
        <taxon>Arachnida</taxon>
        <taxon>Araneae</taxon>
        <taxon>Araneomorphae</taxon>
        <taxon>Entelegynae</taxon>
        <taxon>Araneoidea</taxon>
        <taxon>Araneidae</taxon>
        <taxon>Caerostris</taxon>
    </lineage>
</organism>